<dbReference type="PANTHER" id="PTHR21310:SF15">
    <property type="entry name" value="AMINOGLYCOSIDE PHOSPHOTRANSFERASE DOMAIN-CONTAINING PROTEIN"/>
    <property type="match status" value="1"/>
</dbReference>
<reference evidence="3" key="1">
    <citation type="submission" date="2020-01" db="EMBL/GenBank/DDBJ databases">
        <authorList>
            <consortium name="DOE Joint Genome Institute"/>
            <person name="Haridas S."/>
            <person name="Albert R."/>
            <person name="Binder M."/>
            <person name="Bloem J."/>
            <person name="Labutti K."/>
            <person name="Salamov A."/>
            <person name="Andreopoulos B."/>
            <person name="Baker S.E."/>
            <person name="Barry K."/>
            <person name="Bills G."/>
            <person name="Bluhm B.H."/>
            <person name="Cannon C."/>
            <person name="Castanera R."/>
            <person name="Culley D.E."/>
            <person name="Daum C."/>
            <person name="Ezra D."/>
            <person name="Gonzalez J.B."/>
            <person name="Henrissat B."/>
            <person name="Kuo A."/>
            <person name="Liang C."/>
            <person name="Lipzen A."/>
            <person name="Lutzoni F."/>
            <person name="Magnuson J."/>
            <person name="Mondo S."/>
            <person name="Nolan M."/>
            <person name="Ohm R."/>
            <person name="Pangilinan J."/>
            <person name="Park H.-J."/>
            <person name="Ramirez L."/>
            <person name="Alfaro M."/>
            <person name="Sun H."/>
            <person name="Tritt A."/>
            <person name="Yoshinaga Y."/>
            <person name="Zwiers L.-H."/>
            <person name="Turgeon B.G."/>
            <person name="Goodwin S.B."/>
            <person name="Spatafora J.W."/>
            <person name="Crous P.W."/>
            <person name="Grigoriev I.V."/>
        </authorList>
    </citation>
    <scope>NUCLEOTIDE SEQUENCE</scope>
    <source>
        <strain evidence="3">CBS 342.82</strain>
    </source>
</reference>
<dbReference type="Pfam" id="PF01636">
    <property type="entry name" value="APH"/>
    <property type="match status" value="1"/>
</dbReference>
<evidence type="ECO:0000313" key="3">
    <source>
        <dbReference type="RefSeq" id="XP_033463363.1"/>
    </source>
</evidence>
<keyword evidence="2" id="KW-1185">Reference proteome</keyword>
<dbReference type="InterPro" id="IPR051678">
    <property type="entry name" value="AGP_Transferase"/>
</dbReference>
<evidence type="ECO:0000259" key="1">
    <source>
        <dbReference type="Pfam" id="PF01636"/>
    </source>
</evidence>
<protein>
    <submittedName>
        <fullName evidence="3">Phosphotransferase family protein</fullName>
    </submittedName>
</protein>
<dbReference type="PANTHER" id="PTHR21310">
    <property type="entry name" value="AMINOGLYCOSIDE PHOSPHOTRANSFERASE-RELATED-RELATED"/>
    <property type="match status" value="1"/>
</dbReference>
<dbReference type="OrthoDB" id="2906425at2759"/>
<organism evidence="3">
    <name type="scientific">Dissoconium aciculare CBS 342.82</name>
    <dbReference type="NCBI Taxonomy" id="1314786"/>
    <lineage>
        <taxon>Eukaryota</taxon>
        <taxon>Fungi</taxon>
        <taxon>Dikarya</taxon>
        <taxon>Ascomycota</taxon>
        <taxon>Pezizomycotina</taxon>
        <taxon>Dothideomycetes</taxon>
        <taxon>Dothideomycetidae</taxon>
        <taxon>Mycosphaerellales</taxon>
        <taxon>Dissoconiaceae</taxon>
        <taxon>Dissoconium</taxon>
    </lineage>
</organism>
<accession>A0A6J3MHF6</accession>
<dbReference type="Proteomes" id="UP000504637">
    <property type="component" value="Unplaced"/>
</dbReference>
<dbReference type="InterPro" id="IPR011009">
    <property type="entry name" value="Kinase-like_dom_sf"/>
</dbReference>
<dbReference type="AlphaFoldDB" id="A0A6J3MHF6"/>
<dbReference type="InterPro" id="IPR002575">
    <property type="entry name" value="Aminoglycoside_PTrfase"/>
</dbReference>
<gene>
    <name evidence="3" type="ORF">K489DRAFT_376733</name>
</gene>
<proteinExistence type="predicted"/>
<feature type="domain" description="Aminoglycoside phosphotransferase" evidence="1">
    <location>
        <begin position="161"/>
        <end position="198"/>
    </location>
</feature>
<sequence>MILTNQLINRRREETCVGITSERKYFHAGNAFIKRSLRPSEWQVSPFKGTIHVPRMNNERLLNEAATLQYIRENTNIPVPQLYACFEDDDAVVLVTEYVEGVGMHELDNAQKDIVKKELERHLATLQSLKSCQIGGPSGILIPPYRALAKTFQNEWTLAPFAKDELVFCHNDLSQQNVRVDPETLKITAIVDWEYAGFWPSWCEWRFFERLGSSAAKGDEVDDSARIIELLQSQLVQKAV</sequence>
<dbReference type="Gene3D" id="3.90.1200.10">
    <property type="match status" value="1"/>
</dbReference>
<reference evidence="3" key="2">
    <citation type="submission" date="2020-04" db="EMBL/GenBank/DDBJ databases">
        <authorList>
            <consortium name="NCBI Genome Project"/>
        </authorList>
    </citation>
    <scope>NUCLEOTIDE SEQUENCE</scope>
    <source>
        <strain evidence="3">CBS 342.82</strain>
    </source>
</reference>
<dbReference type="CDD" id="cd05120">
    <property type="entry name" value="APH_ChoK_like"/>
    <property type="match status" value="1"/>
</dbReference>
<dbReference type="RefSeq" id="XP_033463363.1">
    <property type="nucleotide sequence ID" value="XM_033603987.1"/>
</dbReference>
<dbReference type="GeneID" id="54361787"/>
<dbReference type="SUPFAM" id="SSF56112">
    <property type="entry name" value="Protein kinase-like (PK-like)"/>
    <property type="match status" value="1"/>
</dbReference>
<name>A0A6J3MHF6_9PEZI</name>
<dbReference type="Gene3D" id="3.30.200.20">
    <property type="entry name" value="Phosphorylase Kinase, domain 1"/>
    <property type="match status" value="1"/>
</dbReference>
<reference evidence="3" key="3">
    <citation type="submission" date="2025-08" db="UniProtKB">
        <authorList>
            <consortium name="RefSeq"/>
        </authorList>
    </citation>
    <scope>IDENTIFICATION</scope>
    <source>
        <strain evidence="3">CBS 342.82</strain>
    </source>
</reference>
<evidence type="ECO:0000313" key="2">
    <source>
        <dbReference type="Proteomes" id="UP000504637"/>
    </source>
</evidence>